<keyword evidence="1 3" id="KW-0378">Hydrolase</keyword>
<sequence length="268" mass="31004">MHTNQKCNGLIIEKQPFPSPNPKVRMYMITYWSDELRVKGLLAEPKDEQIYDGFLYLRGGIKSVGMVRPARIGQFAAEGFIVFAPFYRGNRGGEGNEDFAGNDRVDAYAAFDLLKQYHRVNSKRIHIFGFSRGGIMALHTAIARKEALSVVTWGGVSDMILTYEERKDLRKMLKRVIGGTPNKYPERYQDRTPLFFIEKLTQPILIIHGEKDENVSIEHAKRLEERLTSFGRKVETWYFANYTHYFPPAMNRQIVNDLCSWMKSKHEA</sequence>
<evidence type="ECO:0000256" key="1">
    <source>
        <dbReference type="ARBA" id="ARBA00022801"/>
    </source>
</evidence>
<dbReference type="SUPFAM" id="SSF53474">
    <property type="entry name" value="alpha/beta-Hydrolases"/>
    <property type="match status" value="1"/>
</dbReference>
<dbReference type="InterPro" id="IPR050261">
    <property type="entry name" value="FrsA_esterase"/>
</dbReference>
<reference evidence="3 4" key="1">
    <citation type="submission" date="2017-01" db="EMBL/GenBank/DDBJ databases">
        <title>Draft genome sequence of Bacillus oleronius.</title>
        <authorList>
            <person name="Allam M."/>
        </authorList>
    </citation>
    <scope>NUCLEOTIDE SEQUENCE [LARGE SCALE GENOMIC DNA]</scope>
    <source>
        <strain evidence="3 4">DSM 9356</strain>
    </source>
</reference>
<dbReference type="PROSITE" id="PS00708">
    <property type="entry name" value="PRO_ENDOPEP_SER"/>
    <property type="match status" value="1"/>
</dbReference>
<dbReference type="PANTHER" id="PTHR22946:SF9">
    <property type="entry name" value="POLYKETIDE TRANSFERASE AF380"/>
    <property type="match status" value="1"/>
</dbReference>
<feature type="domain" description="Peptidase S9 prolyl oligopeptidase catalytic" evidence="2">
    <location>
        <begin position="74"/>
        <end position="264"/>
    </location>
</feature>
<evidence type="ECO:0000313" key="4">
    <source>
        <dbReference type="Proteomes" id="UP000189761"/>
    </source>
</evidence>
<proteinExistence type="predicted"/>
<organism evidence="3 4">
    <name type="scientific">Heyndrickxia oleronia</name>
    <dbReference type="NCBI Taxonomy" id="38875"/>
    <lineage>
        <taxon>Bacteria</taxon>
        <taxon>Bacillati</taxon>
        <taxon>Bacillota</taxon>
        <taxon>Bacilli</taxon>
        <taxon>Bacillales</taxon>
        <taxon>Bacillaceae</taxon>
        <taxon>Heyndrickxia</taxon>
    </lineage>
</organism>
<keyword evidence="4" id="KW-1185">Reference proteome</keyword>
<dbReference type="Gene3D" id="3.40.50.1820">
    <property type="entry name" value="alpha/beta hydrolase"/>
    <property type="match status" value="1"/>
</dbReference>
<dbReference type="AlphaFoldDB" id="A0A8E2LDF8"/>
<dbReference type="GO" id="GO:0006508">
    <property type="term" value="P:proteolysis"/>
    <property type="evidence" value="ECO:0007669"/>
    <property type="project" value="InterPro"/>
</dbReference>
<dbReference type="InterPro" id="IPR029058">
    <property type="entry name" value="AB_hydrolase_fold"/>
</dbReference>
<dbReference type="GO" id="GO:0052689">
    <property type="term" value="F:carboxylic ester hydrolase activity"/>
    <property type="evidence" value="ECO:0007669"/>
    <property type="project" value="UniProtKB-ARBA"/>
</dbReference>
<evidence type="ECO:0000313" key="3">
    <source>
        <dbReference type="EMBL" id="OOP66199.1"/>
    </source>
</evidence>
<protein>
    <submittedName>
        <fullName evidence="3">Alpha/beta hydrolase</fullName>
    </submittedName>
</protein>
<dbReference type="Pfam" id="PF00326">
    <property type="entry name" value="Peptidase_S9"/>
    <property type="match status" value="1"/>
</dbReference>
<dbReference type="Proteomes" id="UP000189761">
    <property type="component" value="Unassembled WGS sequence"/>
</dbReference>
<accession>A0A8E2LDF8</accession>
<comment type="caution">
    <text evidence="3">The sequence shown here is derived from an EMBL/GenBank/DDBJ whole genome shotgun (WGS) entry which is preliminary data.</text>
</comment>
<gene>
    <name evidence="3" type="ORF">BWZ43_22250</name>
</gene>
<evidence type="ECO:0000259" key="2">
    <source>
        <dbReference type="Pfam" id="PF00326"/>
    </source>
</evidence>
<dbReference type="GO" id="GO:0004252">
    <property type="term" value="F:serine-type endopeptidase activity"/>
    <property type="evidence" value="ECO:0007669"/>
    <property type="project" value="InterPro"/>
</dbReference>
<dbReference type="EMBL" id="MTLA01000354">
    <property type="protein sequence ID" value="OOP66199.1"/>
    <property type="molecule type" value="Genomic_DNA"/>
</dbReference>
<name>A0A8E2LDF8_9BACI</name>
<dbReference type="InterPro" id="IPR002471">
    <property type="entry name" value="Pept_S9_AS"/>
</dbReference>
<dbReference type="InterPro" id="IPR001375">
    <property type="entry name" value="Peptidase_S9_cat"/>
</dbReference>
<dbReference type="PANTHER" id="PTHR22946">
    <property type="entry name" value="DIENELACTONE HYDROLASE DOMAIN-CONTAINING PROTEIN-RELATED"/>
    <property type="match status" value="1"/>
</dbReference>